<evidence type="ECO:0000259" key="2">
    <source>
        <dbReference type="Pfam" id="PF03008"/>
    </source>
</evidence>
<gene>
    <name evidence="3" type="ordered locus">Tpet_1767</name>
</gene>
<dbReference type="PANTHER" id="PTHR34704">
    <property type="entry name" value="ATPASE"/>
    <property type="match status" value="1"/>
</dbReference>
<dbReference type="Gene3D" id="3.40.50.300">
    <property type="entry name" value="P-loop containing nucleotide triphosphate hydrolases"/>
    <property type="match status" value="1"/>
</dbReference>
<protein>
    <submittedName>
        <fullName evidence="3">ATPase</fullName>
    </submittedName>
</protein>
<dbReference type="EMBL" id="CP000702">
    <property type="protein sequence ID" value="ABQ47767.1"/>
    <property type="molecule type" value="Genomic_DNA"/>
</dbReference>
<reference evidence="4" key="1">
    <citation type="submission" date="2007-05" db="EMBL/GenBank/DDBJ databases">
        <title>Complete sequence of Thermotoga petrophila RKU-1.</title>
        <authorList>
            <consortium name="US DOE Joint Genome Institute"/>
            <person name="Copeland A."/>
            <person name="Lucas S."/>
            <person name="Lapidus A."/>
            <person name="Barry K."/>
            <person name="Glavina del Rio T."/>
            <person name="Dalin E."/>
            <person name="Tice H."/>
            <person name="Pitluck S."/>
            <person name="Sims D."/>
            <person name="Brettin T."/>
            <person name="Bruce D."/>
            <person name="Detter J.C."/>
            <person name="Han C."/>
            <person name="Tapia R."/>
            <person name="Schmutz J."/>
            <person name="Larimer F."/>
            <person name="Land M."/>
            <person name="Hauser L."/>
            <person name="Kyrpides N."/>
            <person name="Mikhailova N."/>
            <person name="Nelson K."/>
            <person name="Gogarten J.P."/>
            <person name="Noll K."/>
            <person name="Richardson P."/>
        </authorList>
    </citation>
    <scope>NUCLEOTIDE SEQUENCE [LARGE SCALE GENOMIC DNA]</scope>
    <source>
        <strain evidence="4">ATCC BAA-488 / DSM 13995 / JCM 10881 / RKU-1</strain>
    </source>
</reference>
<feature type="domain" description="ATPase" evidence="1">
    <location>
        <begin position="3"/>
        <end position="191"/>
    </location>
</feature>
<proteinExistence type="predicted"/>
<dbReference type="Proteomes" id="UP000006558">
    <property type="component" value="Chromosome"/>
</dbReference>
<feature type="domain" description="DUF234" evidence="2">
    <location>
        <begin position="301"/>
        <end position="395"/>
    </location>
</feature>
<dbReference type="InterPro" id="IPR011335">
    <property type="entry name" value="Restrct_endonuc-II-like"/>
</dbReference>
<dbReference type="eggNOG" id="COG1672">
    <property type="taxonomic scope" value="Bacteria"/>
</dbReference>
<sequence>MKFYNRRKELDFFQKVKGMDRKYFVVVFGRRRIGKTTLIRKAFEDTKAFYYFVEVKKEETLLKDLSFSFSKAVYSNWYDLFSELFNRYEYIVFDEFQNFHKVNPDILYALQHAWDDNKNKTKMIVLGSYVGLMKNIFTDEKMPLFGRADSIINIKEFPLGETVSMLKDFGYDVHEAFQIYAMVGGVPKYLWLFKDKRDIKQLIYDVFIDEFAPLREEARNLLISEFGSEHKTYFSILEAIAGGMKSLSEISDSSGIETTKLSKYLTELSEIYEILSKERPLLSEKKRNYKYRIKDHYYNFFFRNIYRNYSIMEYAPEKALEIVWNNFNQYMGFQFEEICRQFLLENPGFFGFIPKDVGKHWGRVPHRKNESYDIDLVAYDDENVLFGECKWSNKKVGEEEYRKLLLRSEYVNTRKRRKIYALFSRSGFEENLLKLKSKNLFLITPEDMMRVYEVVK</sequence>
<dbReference type="InterPro" id="IPR027417">
    <property type="entry name" value="P-loop_NTPase"/>
</dbReference>
<dbReference type="Pfam" id="PF03008">
    <property type="entry name" value="DUF234"/>
    <property type="match status" value="1"/>
</dbReference>
<dbReference type="GO" id="GO:0005524">
    <property type="term" value="F:ATP binding"/>
    <property type="evidence" value="ECO:0007669"/>
    <property type="project" value="InterPro"/>
</dbReference>
<dbReference type="RefSeq" id="WP_011944171.1">
    <property type="nucleotide sequence ID" value="NC_009486.1"/>
</dbReference>
<dbReference type="Pfam" id="PF01637">
    <property type="entry name" value="ATPase_2"/>
    <property type="match status" value="1"/>
</dbReference>
<dbReference type="SUPFAM" id="SSF52980">
    <property type="entry name" value="Restriction endonuclease-like"/>
    <property type="match status" value="1"/>
</dbReference>
<dbReference type="InterPro" id="IPR011579">
    <property type="entry name" value="ATPase_dom"/>
</dbReference>
<organism evidence="3 4">
    <name type="scientific">Thermotoga petrophila (strain ATCC BAA-488 / DSM 13995 / JCM 10881 / RKU-1)</name>
    <dbReference type="NCBI Taxonomy" id="390874"/>
    <lineage>
        <taxon>Bacteria</taxon>
        <taxon>Thermotogati</taxon>
        <taxon>Thermotogota</taxon>
        <taxon>Thermotogae</taxon>
        <taxon>Thermotogales</taxon>
        <taxon>Thermotogaceae</taxon>
        <taxon>Thermotoga</taxon>
    </lineage>
</organism>
<dbReference type="SUPFAM" id="SSF52540">
    <property type="entry name" value="P-loop containing nucleoside triphosphate hydrolases"/>
    <property type="match status" value="1"/>
</dbReference>
<evidence type="ECO:0000259" key="1">
    <source>
        <dbReference type="Pfam" id="PF01637"/>
    </source>
</evidence>
<evidence type="ECO:0000313" key="3">
    <source>
        <dbReference type="EMBL" id="ABQ47767.1"/>
    </source>
</evidence>
<reference evidence="3 4" key="2">
    <citation type="journal article" date="2009" name="Proc. Natl. Acad. Sci. U.S.A.">
        <title>On the chimeric nature, thermophilic origin, and phylogenetic placement of the Thermotogales.</title>
        <authorList>
            <person name="Zhaxybayeva O."/>
            <person name="Swithers K.S."/>
            <person name="Lapierre P."/>
            <person name="Fournier G.P."/>
            <person name="Bickhart D.M."/>
            <person name="DeBoy R.T."/>
            <person name="Nelson K.E."/>
            <person name="Nesbo C.L."/>
            <person name="Doolittle W.F."/>
            <person name="Gogarten J.P."/>
            <person name="Noll K.M."/>
        </authorList>
    </citation>
    <scope>NUCLEOTIDE SEQUENCE [LARGE SCALE GENOMIC DNA]</scope>
    <source>
        <strain evidence="4">ATCC BAA-488 / DSM 13995 / JCM 10881 / RKU-1</strain>
    </source>
</reference>
<dbReference type="InterPro" id="IPR004256">
    <property type="entry name" value="DUF234"/>
</dbReference>
<evidence type="ECO:0000313" key="4">
    <source>
        <dbReference type="Proteomes" id="UP000006558"/>
    </source>
</evidence>
<dbReference type="STRING" id="390874.Tpet_1767"/>
<dbReference type="KEGG" id="tpt:Tpet_1767"/>
<dbReference type="PANTHER" id="PTHR34704:SF1">
    <property type="entry name" value="ATPASE"/>
    <property type="match status" value="1"/>
</dbReference>
<accession>A5INJ4</accession>
<name>A5INJ4_THEP1</name>
<dbReference type="HOGENOM" id="CLU_041137_3_0_0"/>
<dbReference type="AlphaFoldDB" id="A5INJ4"/>